<dbReference type="EMBL" id="JBHSXS010000004">
    <property type="protein sequence ID" value="MFC6880296.1"/>
    <property type="molecule type" value="Genomic_DNA"/>
</dbReference>
<name>A0ABW2CI68_9ACTN</name>
<gene>
    <name evidence="1" type="ORF">ACFQKB_11030</name>
</gene>
<organism evidence="1 2">
    <name type="scientific">Actinomadura yumaensis</name>
    <dbReference type="NCBI Taxonomy" id="111807"/>
    <lineage>
        <taxon>Bacteria</taxon>
        <taxon>Bacillati</taxon>
        <taxon>Actinomycetota</taxon>
        <taxon>Actinomycetes</taxon>
        <taxon>Streptosporangiales</taxon>
        <taxon>Thermomonosporaceae</taxon>
        <taxon>Actinomadura</taxon>
    </lineage>
</organism>
<keyword evidence="2" id="KW-1185">Reference proteome</keyword>
<evidence type="ECO:0000313" key="2">
    <source>
        <dbReference type="Proteomes" id="UP001596380"/>
    </source>
</evidence>
<dbReference type="Proteomes" id="UP001596380">
    <property type="component" value="Unassembled WGS sequence"/>
</dbReference>
<dbReference type="InterPro" id="IPR045428">
    <property type="entry name" value="EACC1"/>
</dbReference>
<sequence>MSVLIYMSGSGAEEELRSLHDWLLNEPDVRRYSRLSLRTAEVKPGEMGGALEAVQVMFEDSATLMNLLLAFAAWRGTRGRRRNEATIAVFERDGIKVTIENASPEAIEAAAKALRAEES</sequence>
<comment type="caution">
    <text evidence="1">The sequence shown here is derived from an EMBL/GenBank/DDBJ whole genome shotgun (WGS) entry which is preliminary data.</text>
</comment>
<accession>A0ABW2CI68</accession>
<dbReference type="RefSeq" id="WP_160820768.1">
    <property type="nucleotide sequence ID" value="NZ_JBHSXE010000001.1"/>
</dbReference>
<dbReference type="Pfam" id="PF19953">
    <property type="entry name" value="EACC1"/>
    <property type="match status" value="1"/>
</dbReference>
<protein>
    <submittedName>
        <fullName evidence="1">Uncharacterized protein</fullName>
    </submittedName>
</protein>
<proteinExistence type="predicted"/>
<evidence type="ECO:0000313" key="1">
    <source>
        <dbReference type="EMBL" id="MFC6880296.1"/>
    </source>
</evidence>
<reference evidence="2" key="1">
    <citation type="journal article" date="2019" name="Int. J. Syst. Evol. Microbiol.">
        <title>The Global Catalogue of Microorganisms (GCM) 10K type strain sequencing project: providing services to taxonomists for standard genome sequencing and annotation.</title>
        <authorList>
            <consortium name="The Broad Institute Genomics Platform"/>
            <consortium name="The Broad Institute Genome Sequencing Center for Infectious Disease"/>
            <person name="Wu L."/>
            <person name="Ma J."/>
        </authorList>
    </citation>
    <scope>NUCLEOTIDE SEQUENCE [LARGE SCALE GENOMIC DNA]</scope>
    <source>
        <strain evidence="2">JCM 3369</strain>
    </source>
</reference>